<dbReference type="Gene3D" id="1.20.1280.50">
    <property type="match status" value="1"/>
</dbReference>
<organism evidence="1 2">
    <name type="scientific">Favolaschia claudopus</name>
    <dbReference type="NCBI Taxonomy" id="2862362"/>
    <lineage>
        <taxon>Eukaryota</taxon>
        <taxon>Fungi</taxon>
        <taxon>Dikarya</taxon>
        <taxon>Basidiomycota</taxon>
        <taxon>Agaricomycotina</taxon>
        <taxon>Agaricomycetes</taxon>
        <taxon>Agaricomycetidae</taxon>
        <taxon>Agaricales</taxon>
        <taxon>Marasmiineae</taxon>
        <taxon>Mycenaceae</taxon>
        <taxon>Favolaschia</taxon>
    </lineage>
</organism>
<gene>
    <name evidence="1" type="ORF">R3P38DRAFT_2640695</name>
</gene>
<accession>A0AAW0AJ88</accession>
<dbReference type="EMBL" id="JAWWNJ010000062">
    <property type="protein sequence ID" value="KAK7012902.1"/>
    <property type="molecule type" value="Genomic_DNA"/>
</dbReference>
<evidence type="ECO:0000313" key="2">
    <source>
        <dbReference type="Proteomes" id="UP001362999"/>
    </source>
</evidence>
<dbReference type="Proteomes" id="UP001362999">
    <property type="component" value="Unassembled WGS sequence"/>
</dbReference>
<keyword evidence="2" id="KW-1185">Reference proteome</keyword>
<comment type="caution">
    <text evidence="1">The sequence shown here is derived from an EMBL/GenBank/DDBJ whole genome shotgun (WGS) entry which is preliminary data.</text>
</comment>
<dbReference type="AlphaFoldDB" id="A0AAW0AJ88"/>
<protein>
    <submittedName>
        <fullName evidence="1">F-box domain-containing protein</fullName>
    </submittedName>
</protein>
<reference evidence="1 2" key="1">
    <citation type="journal article" date="2024" name="J Genomics">
        <title>Draft genome sequencing and assembly of Favolaschia claudopus CIRM-BRFM 2984 isolated from oak limbs.</title>
        <authorList>
            <person name="Navarro D."/>
            <person name="Drula E."/>
            <person name="Chaduli D."/>
            <person name="Cazenave R."/>
            <person name="Ahrendt S."/>
            <person name="Wang J."/>
            <person name="Lipzen A."/>
            <person name="Daum C."/>
            <person name="Barry K."/>
            <person name="Grigoriev I.V."/>
            <person name="Favel A."/>
            <person name="Rosso M.N."/>
            <person name="Martin F."/>
        </authorList>
    </citation>
    <scope>NUCLEOTIDE SEQUENCE [LARGE SCALE GENOMIC DNA]</scope>
    <source>
        <strain evidence="1 2">CIRM-BRFM 2984</strain>
    </source>
</reference>
<name>A0AAW0AJ88_9AGAR</name>
<evidence type="ECO:0000313" key="1">
    <source>
        <dbReference type="EMBL" id="KAK7012902.1"/>
    </source>
</evidence>
<sequence length="356" mass="40328">MLESMEADRAFIAENDARILELEAEIYALRCSIALLEHAKKPAQERLDSYKYPISTLPPEIVAEVFLHFLPTYPEPPPLVGPDSPTILAEICRQWREIALSLPALWSAIPLTSTVKTVTSLAPVWLERSGCLPVSITATDDDELFPVFCNLIPHCDRWEHLKLSLENTDNIDALNVPMPLLSSLDIYLGNQCLSESTPLDLQRRLPSLRSVILDDYGRPSFILPWSQLTSLTLRYMYPRQCMLILQQTLHLEHLVLSFLEPGYRPDEFPDTVLKRLESLHFEKRSHLNAVFSTKLVTPALLRLHFAILVDSDPIEPLKAFIAKSGCLLHELRVSEDSVSEDACREAFPLIPNIILC</sequence>
<dbReference type="SUPFAM" id="SSF81383">
    <property type="entry name" value="F-box domain"/>
    <property type="match status" value="1"/>
</dbReference>
<proteinExistence type="predicted"/>
<dbReference type="InterPro" id="IPR036047">
    <property type="entry name" value="F-box-like_dom_sf"/>
</dbReference>